<reference evidence="7" key="1">
    <citation type="submission" date="2020-12" db="EMBL/GenBank/DDBJ databases">
        <title>Taurinivorans muris gen. nov., sp. nov., fundamental and realized metabolic niche of a ubiquitous sulfidogenic bacterium in the murine intestine.</title>
        <authorList>
            <person name="Ye H."/>
            <person name="Hanson B.T."/>
            <person name="Loy A."/>
        </authorList>
    </citation>
    <scope>NUCLEOTIDE SEQUENCE</scope>
    <source>
        <strain evidence="7">LT0009</strain>
    </source>
</reference>
<evidence type="ECO:0000256" key="6">
    <source>
        <dbReference type="SAM" id="Phobius"/>
    </source>
</evidence>
<dbReference type="Pfam" id="PF03739">
    <property type="entry name" value="LptF_LptG"/>
    <property type="match status" value="1"/>
</dbReference>
<keyword evidence="5 6" id="KW-0472">Membrane</keyword>
<dbReference type="PANTHER" id="PTHR33529:SF6">
    <property type="entry name" value="YJGP_YJGQ FAMILY PERMEASE"/>
    <property type="match status" value="1"/>
</dbReference>
<evidence type="ECO:0000256" key="3">
    <source>
        <dbReference type="ARBA" id="ARBA00022692"/>
    </source>
</evidence>
<organism evidence="7 8">
    <name type="scientific">Taurinivorans muris</name>
    <dbReference type="NCBI Taxonomy" id="2787751"/>
    <lineage>
        <taxon>Bacteria</taxon>
        <taxon>Pseudomonadati</taxon>
        <taxon>Thermodesulfobacteriota</taxon>
        <taxon>Desulfovibrionia</taxon>
        <taxon>Desulfovibrionales</taxon>
        <taxon>Desulfovibrionaceae</taxon>
        <taxon>Taurinivorans</taxon>
    </lineage>
</organism>
<sequence>MKVFFISVTVLMAFVLMGRALQIKDMLMGLDLTFWDTLLVFWYLSPGFLLIMMPVSAMLAVFLTFLRMGADKELIALKAGGISLYQMSGAPLFFGVLATLLCFWVSFSLIAVGANKFRSHILDIAQNRVNIALQPGVFNKDIPNLVFFAKKVDVQNGSLAEVMVEDTSNEDTTLTILAPYGNLTVDYLKSDIVMLLKKGVIYSESDHKIIKLDFDEYIIRFSLGALFKGFDLGAIEPNEMSWNDLSAVDINKTRQRIPWLANKIEVEMHKRWLFPFSCLVLTIFAVPIASSFQGIHRQSGLIFALVIFFTYYVLISLGMNLAEYSGMNPYLTIWLPVWIFFAVSLYGVYLSANERFPAWLNWNIIFKWNKRRKA</sequence>
<evidence type="ECO:0000313" key="7">
    <source>
        <dbReference type="EMBL" id="UWX06507.1"/>
    </source>
</evidence>
<feature type="transmembrane region" description="Helical" evidence="6">
    <location>
        <begin position="272"/>
        <end position="289"/>
    </location>
</feature>
<evidence type="ECO:0000256" key="1">
    <source>
        <dbReference type="ARBA" id="ARBA00004651"/>
    </source>
</evidence>
<dbReference type="EMBL" id="CP065938">
    <property type="protein sequence ID" value="UWX06507.1"/>
    <property type="molecule type" value="Genomic_DNA"/>
</dbReference>
<accession>A0ABY5Y560</accession>
<keyword evidence="2" id="KW-1003">Cell membrane</keyword>
<feature type="transmembrane region" description="Helical" evidence="6">
    <location>
        <begin position="44"/>
        <end position="66"/>
    </location>
</feature>
<dbReference type="Proteomes" id="UP001058120">
    <property type="component" value="Chromosome"/>
</dbReference>
<protein>
    <submittedName>
        <fullName evidence="7">LptF/LptG family permease</fullName>
    </submittedName>
</protein>
<feature type="transmembrane region" description="Helical" evidence="6">
    <location>
        <begin position="333"/>
        <end position="352"/>
    </location>
</feature>
<evidence type="ECO:0000256" key="2">
    <source>
        <dbReference type="ARBA" id="ARBA00022475"/>
    </source>
</evidence>
<dbReference type="PANTHER" id="PTHR33529">
    <property type="entry name" value="SLR0882 PROTEIN-RELATED"/>
    <property type="match status" value="1"/>
</dbReference>
<evidence type="ECO:0000313" key="8">
    <source>
        <dbReference type="Proteomes" id="UP001058120"/>
    </source>
</evidence>
<keyword evidence="4 6" id="KW-1133">Transmembrane helix</keyword>
<feature type="transmembrane region" description="Helical" evidence="6">
    <location>
        <begin position="87"/>
        <end position="112"/>
    </location>
</feature>
<feature type="transmembrane region" description="Helical" evidence="6">
    <location>
        <begin position="301"/>
        <end position="321"/>
    </location>
</feature>
<evidence type="ECO:0000256" key="5">
    <source>
        <dbReference type="ARBA" id="ARBA00023136"/>
    </source>
</evidence>
<gene>
    <name evidence="7" type="ORF">JBF11_04130</name>
</gene>
<keyword evidence="8" id="KW-1185">Reference proteome</keyword>
<dbReference type="InterPro" id="IPR005495">
    <property type="entry name" value="LptG/LptF_permease"/>
</dbReference>
<proteinExistence type="predicted"/>
<name>A0ABY5Y560_9BACT</name>
<keyword evidence="3 6" id="KW-0812">Transmembrane</keyword>
<evidence type="ECO:0000256" key="4">
    <source>
        <dbReference type="ARBA" id="ARBA00022989"/>
    </source>
</evidence>
<comment type="subcellular location">
    <subcellularLocation>
        <location evidence="1">Cell membrane</location>
        <topology evidence="1">Multi-pass membrane protein</topology>
    </subcellularLocation>
</comment>